<comment type="similarity">
    <text evidence="2">Belongs to the pseudouridine synthase RluA family.</text>
</comment>
<dbReference type="GO" id="GO:0003723">
    <property type="term" value="F:RNA binding"/>
    <property type="evidence" value="ECO:0007669"/>
    <property type="project" value="InterPro"/>
</dbReference>
<dbReference type="SUPFAM" id="SSF55120">
    <property type="entry name" value="Pseudouridine synthase"/>
    <property type="match status" value="1"/>
</dbReference>
<feature type="domain" description="Pseudouridine synthase RsuA/RluA-like" evidence="4">
    <location>
        <begin position="94"/>
        <end position="248"/>
    </location>
</feature>
<dbReference type="Gene3D" id="3.30.2350.10">
    <property type="entry name" value="Pseudouridine synthase"/>
    <property type="match status" value="1"/>
</dbReference>
<dbReference type="EMBL" id="FO082266">
    <property type="protein sequence ID" value="CCO19459.1"/>
    <property type="molecule type" value="Genomic_DNA"/>
</dbReference>
<dbReference type="InterPro" id="IPR006145">
    <property type="entry name" value="PsdUridine_synth_RsuA/RluA"/>
</dbReference>
<evidence type="ECO:0000256" key="3">
    <source>
        <dbReference type="SAM" id="MobiDB-lite"/>
    </source>
</evidence>
<dbReference type="STRING" id="41875.K8ENC3"/>
<evidence type="ECO:0000259" key="4">
    <source>
        <dbReference type="Pfam" id="PF00849"/>
    </source>
</evidence>
<dbReference type="AlphaFoldDB" id="K8ENC3"/>
<dbReference type="InterPro" id="IPR020103">
    <property type="entry name" value="PsdUridine_synth_cat_dom_sf"/>
</dbReference>
<feature type="region of interest" description="Disordered" evidence="3">
    <location>
        <begin position="45"/>
        <end position="75"/>
    </location>
</feature>
<evidence type="ECO:0000313" key="6">
    <source>
        <dbReference type="Proteomes" id="UP000198341"/>
    </source>
</evidence>
<keyword evidence="6" id="KW-1185">Reference proteome</keyword>
<evidence type="ECO:0000313" key="5">
    <source>
        <dbReference type="EMBL" id="CCO19459.1"/>
    </source>
</evidence>
<evidence type="ECO:0000256" key="1">
    <source>
        <dbReference type="ARBA" id="ARBA00000073"/>
    </source>
</evidence>
<sequence>MSVSGARLSHFRRRLPNSSSSLSRRIRILQRRRIFTNTTNNELAFFVDEEEEEEEDLEEEEEDEDEEEESWIGEKGASKSTTIEPFVLGETKDILAVYKPANLGFHSEFSDGLVKKLRKMKEKDERFYECENIYPVHRLDKPTSGIVLFATKKSVANSLSRAFENKRIVKYYVGVSERKPRKKMGTVTGDLKKARRGMYKLMRTMENPSKTTFVSRGFTAEVGKKENNLRFFLFKPETGKTHQLRVVAKSLGSALLGDEMYGTGRKSNSIDRMYLHACAVRVPKLEVVDEDEGGGGKYETEPFQIVCAPKEGEYWGPVDAFREWFEEGMDQECGPWFDDISLLRSTNVVA</sequence>
<dbReference type="eggNOG" id="KOG1919">
    <property type="taxonomic scope" value="Eukaryota"/>
</dbReference>
<dbReference type="Pfam" id="PF00849">
    <property type="entry name" value="PseudoU_synth_2"/>
    <property type="match status" value="1"/>
</dbReference>
<dbReference type="GO" id="GO:0000455">
    <property type="term" value="P:enzyme-directed rRNA pseudouridine synthesis"/>
    <property type="evidence" value="ECO:0007669"/>
    <property type="project" value="TreeGrafter"/>
</dbReference>
<name>K8ENC3_9CHLO</name>
<dbReference type="OrthoDB" id="418349at2759"/>
<dbReference type="InterPro" id="IPR006224">
    <property type="entry name" value="PsdUridine_synth_RluA-like_CS"/>
</dbReference>
<dbReference type="PANTHER" id="PTHR21600:SF87">
    <property type="entry name" value="RNA PSEUDOURIDYLATE SYNTHASE DOMAIN-CONTAINING PROTEIN 1"/>
    <property type="match status" value="1"/>
</dbReference>
<dbReference type="InterPro" id="IPR050188">
    <property type="entry name" value="RluA_PseudoU_synthase"/>
</dbReference>
<dbReference type="PROSITE" id="PS01129">
    <property type="entry name" value="PSI_RLU"/>
    <property type="match status" value="1"/>
</dbReference>
<gene>
    <name evidence="5" type="ordered locus">Bathy13g00890</name>
</gene>
<dbReference type="PANTHER" id="PTHR21600">
    <property type="entry name" value="MITOCHONDRIAL RNA PSEUDOURIDINE SYNTHASE"/>
    <property type="match status" value="1"/>
</dbReference>
<dbReference type="KEGG" id="bpg:Bathy13g00890"/>
<protein>
    <submittedName>
        <fullName evidence="5">Pseudouridine synthase Rlu family protein</fullName>
    </submittedName>
</protein>
<accession>K8ENC3</accession>
<evidence type="ECO:0000256" key="2">
    <source>
        <dbReference type="ARBA" id="ARBA00010876"/>
    </source>
</evidence>
<dbReference type="RefSeq" id="XP_007509656.1">
    <property type="nucleotide sequence ID" value="XM_007509594.1"/>
</dbReference>
<dbReference type="CDD" id="cd02869">
    <property type="entry name" value="PseudoU_synth_RluA_like"/>
    <property type="match status" value="1"/>
</dbReference>
<reference evidence="5 6" key="1">
    <citation type="submission" date="2011-10" db="EMBL/GenBank/DDBJ databases">
        <authorList>
            <person name="Genoscope - CEA"/>
        </authorList>
    </citation>
    <scope>NUCLEOTIDE SEQUENCE [LARGE SCALE GENOMIC DNA]</scope>
    <source>
        <strain evidence="5 6">RCC 1105</strain>
    </source>
</reference>
<dbReference type="GO" id="GO:0009982">
    <property type="term" value="F:pseudouridine synthase activity"/>
    <property type="evidence" value="ECO:0007669"/>
    <property type="project" value="InterPro"/>
</dbReference>
<organism evidence="5 6">
    <name type="scientific">Bathycoccus prasinos</name>
    <dbReference type="NCBI Taxonomy" id="41875"/>
    <lineage>
        <taxon>Eukaryota</taxon>
        <taxon>Viridiplantae</taxon>
        <taxon>Chlorophyta</taxon>
        <taxon>Mamiellophyceae</taxon>
        <taxon>Mamiellales</taxon>
        <taxon>Bathycoccaceae</taxon>
        <taxon>Bathycoccus</taxon>
    </lineage>
</organism>
<feature type="compositionally biased region" description="Acidic residues" evidence="3">
    <location>
        <begin position="47"/>
        <end position="71"/>
    </location>
</feature>
<dbReference type="Proteomes" id="UP000198341">
    <property type="component" value="Chromosome 13"/>
</dbReference>
<comment type="catalytic activity">
    <reaction evidence="1">
        <text>a uridine in RNA = a pseudouridine in RNA</text>
        <dbReference type="Rhea" id="RHEA:48348"/>
        <dbReference type="Rhea" id="RHEA-COMP:12068"/>
        <dbReference type="Rhea" id="RHEA-COMP:12069"/>
        <dbReference type="ChEBI" id="CHEBI:65314"/>
        <dbReference type="ChEBI" id="CHEBI:65315"/>
    </reaction>
</comment>
<proteinExistence type="inferred from homology"/>
<dbReference type="GeneID" id="19012052"/>